<dbReference type="PANTHER" id="PTHR22455">
    <property type="entry name" value="CILIA- AND FLAGELLA-ASSOCIATED PROTEIN 91"/>
    <property type="match status" value="1"/>
</dbReference>
<dbReference type="Proteomes" id="UP000186817">
    <property type="component" value="Unassembled WGS sequence"/>
</dbReference>
<organism evidence="2 3">
    <name type="scientific">Symbiodinium microadriaticum</name>
    <name type="common">Dinoflagellate</name>
    <name type="synonym">Zooxanthella microadriatica</name>
    <dbReference type="NCBI Taxonomy" id="2951"/>
    <lineage>
        <taxon>Eukaryota</taxon>
        <taxon>Sar</taxon>
        <taxon>Alveolata</taxon>
        <taxon>Dinophyceae</taxon>
        <taxon>Suessiales</taxon>
        <taxon>Symbiodiniaceae</taxon>
        <taxon>Symbiodinium</taxon>
    </lineage>
</organism>
<dbReference type="PANTHER" id="PTHR22455:SF10">
    <property type="entry name" value="CILIA- AND FLAGELLA-ASSOCIATED PROTEIN 91"/>
    <property type="match status" value="1"/>
</dbReference>
<evidence type="ECO:0000313" key="3">
    <source>
        <dbReference type="Proteomes" id="UP000186817"/>
    </source>
</evidence>
<name>A0A1Q9F2A8_SYMMI</name>
<sequence length="609" mass="69641">MQCKKTGAAVCPFSDAPVRDADSAQSKLDSWFHQEGSTMPPKESEPQASVAEDIKMVVIVDGWEVKVKALWYDNPSDYESDWHQIRSLSQALPRQDKRLKLLEQALLERDVKREDAQVSKVRLTTPNRMRSRCLIIRRSDSATSCKSDCGRAEESLRLKIPCGDALRISQGLVRLCLAVEEPEIFIPKGTPKDAERANTRTVYAPLARGEPRSLHPSVLRAPEKHPKDMDKKKKSSHQVRKELEMTNALKTAMESIKKELQSEGDGGAGKGLSEGSIPPFPTKNQGDKGDLDIHYFGDIVFFSAYLLTWRWNHSKRERFHVRNILDRPDSPRDKNDVLPEEEEQESVGYQNLMFEGKEKRRDLGLDLINELRAAERFADTATTTEEKRFGESPLLVMPVCLVFFWVCQIPWCSPDVKLHGGYTTLACDQTFSSKKRWYVDQLRDKAFEGVLERGSSELELLRFQEERRIAAMVKLDGSWKLAERDRQDRQAMESGRRQAEERLRAREDEMFRQIMGVHQGTVDSYLEEVLTNTVEQAAKINQVVDMLEASAQEPEVVVRELVHSFNLPHVQREVLQRRVAQENQRFSEAARGALDETYKKVTENVNPST</sequence>
<proteinExistence type="predicted"/>
<feature type="region of interest" description="Disordered" evidence="1">
    <location>
        <begin position="260"/>
        <end position="285"/>
    </location>
</feature>
<evidence type="ECO:0000313" key="2">
    <source>
        <dbReference type="EMBL" id="OLQ13787.1"/>
    </source>
</evidence>
<dbReference type="OrthoDB" id="567787at2759"/>
<accession>A0A1Q9F2A8</accession>
<reference evidence="2 3" key="1">
    <citation type="submission" date="2016-02" db="EMBL/GenBank/DDBJ databases">
        <title>Genome analysis of coral dinoflagellate symbionts highlights evolutionary adaptations to a symbiotic lifestyle.</title>
        <authorList>
            <person name="Aranda M."/>
            <person name="Li Y."/>
            <person name="Liew Y.J."/>
            <person name="Baumgarten S."/>
            <person name="Simakov O."/>
            <person name="Wilson M."/>
            <person name="Piel J."/>
            <person name="Ashoor H."/>
            <person name="Bougouffa S."/>
            <person name="Bajic V.B."/>
            <person name="Ryu T."/>
            <person name="Ravasi T."/>
            <person name="Bayer T."/>
            <person name="Micklem G."/>
            <person name="Kim H."/>
            <person name="Bhak J."/>
            <person name="Lajeunesse T.C."/>
            <person name="Voolstra C.R."/>
        </authorList>
    </citation>
    <scope>NUCLEOTIDE SEQUENCE [LARGE SCALE GENOMIC DNA]</scope>
    <source>
        <strain evidence="2 3">CCMP2467</strain>
    </source>
</reference>
<keyword evidence="3" id="KW-1185">Reference proteome</keyword>
<comment type="caution">
    <text evidence="2">The sequence shown here is derived from an EMBL/GenBank/DDBJ whole genome shotgun (WGS) entry which is preliminary data.</text>
</comment>
<feature type="region of interest" description="Disordered" evidence="1">
    <location>
        <begin position="208"/>
        <end position="240"/>
    </location>
</feature>
<feature type="compositionally biased region" description="Basic and acidic residues" evidence="1">
    <location>
        <begin position="221"/>
        <end position="231"/>
    </location>
</feature>
<dbReference type="AlphaFoldDB" id="A0A1Q9F2A8"/>
<protein>
    <submittedName>
        <fullName evidence="2">Protein MAATS1</fullName>
    </submittedName>
</protein>
<dbReference type="InterPro" id="IPR026720">
    <property type="entry name" value="CFAP91"/>
</dbReference>
<evidence type="ECO:0000256" key="1">
    <source>
        <dbReference type="SAM" id="MobiDB-lite"/>
    </source>
</evidence>
<gene>
    <name evidence="2" type="primary">MAATS1</name>
    <name evidence="2" type="ORF">AK812_SmicGene2153</name>
</gene>
<feature type="region of interest" description="Disordered" evidence="1">
    <location>
        <begin position="14"/>
        <end position="48"/>
    </location>
</feature>
<dbReference type="EMBL" id="LSRX01000023">
    <property type="protein sequence ID" value="OLQ13787.1"/>
    <property type="molecule type" value="Genomic_DNA"/>
</dbReference>